<dbReference type="Pfam" id="PF00155">
    <property type="entry name" value="Aminotran_1_2"/>
    <property type="match status" value="1"/>
</dbReference>
<gene>
    <name evidence="9" type="ORF">CUJ86_05745</name>
</gene>
<dbReference type="InterPro" id="IPR015422">
    <property type="entry name" value="PyrdxlP-dep_Trfase_small"/>
</dbReference>
<evidence type="ECO:0000313" key="10">
    <source>
        <dbReference type="Proteomes" id="UP000292580"/>
    </source>
</evidence>
<keyword evidence="5 7" id="KW-0808">Transferase</keyword>
<proteinExistence type="inferred from homology"/>
<dbReference type="Gene3D" id="3.90.1150.10">
    <property type="entry name" value="Aspartate Aminotransferase, domain 1"/>
    <property type="match status" value="1"/>
</dbReference>
<evidence type="ECO:0000256" key="3">
    <source>
        <dbReference type="ARBA" id="ARBA00011738"/>
    </source>
</evidence>
<dbReference type="GO" id="GO:0006520">
    <property type="term" value="P:amino acid metabolic process"/>
    <property type="evidence" value="ECO:0007669"/>
    <property type="project" value="InterPro"/>
</dbReference>
<organism evidence="9 10">
    <name type="scientific">Methanofollis fontis</name>
    <dbReference type="NCBI Taxonomy" id="2052832"/>
    <lineage>
        <taxon>Archaea</taxon>
        <taxon>Methanobacteriati</taxon>
        <taxon>Methanobacteriota</taxon>
        <taxon>Stenosarchaea group</taxon>
        <taxon>Methanomicrobia</taxon>
        <taxon>Methanomicrobiales</taxon>
        <taxon>Methanomicrobiaceae</taxon>
        <taxon>Methanofollis</taxon>
    </lineage>
</organism>
<keyword evidence="4 7" id="KW-0032">Aminotransferase</keyword>
<dbReference type="PANTHER" id="PTHR46383:SF1">
    <property type="entry name" value="ASPARTATE AMINOTRANSFERASE"/>
    <property type="match status" value="1"/>
</dbReference>
<dbReference type="PROSITE" id="PS00105">
    <property type="entry name" value="AA_TRANSFER_CLASS_1"/>
    <property type="match status" value="1"/>
</dbReference>
<dbReference type="AlphaFoldDB" id="A0A483CQ33"/>
<dbReference type="InterPro" id="IPR004838">
    <property type="entry name" value="NHTrfase_class1_PyrdxlP-BS"/>
</dbReference>
<evidence type="ECO:0000256" key="2">
    <source>
        <dbReference type="ARBA" id="ARBA00007441"/>
    </source>
</evidence>
<comment type="caution">
    <text evidence="9">The sequence shown here is derived from an EMBL/GenBank/DDBJ whole genome shotgun (WGS) entry which is preliminary data.</text>
</comment>
<evidence type="ECO:0000256" key="4">
    <source>
        <dbReference type="ARBA" id="ARBA00022576"/>
    </source>
</evidence>
<comment type="similarity">
    <text evidence="2 7">Belongs to the class-I pyridoxal-phosphate-dependent aminotransferase family.</text>
</comment>
<dbReference type="InterPro" id="IPR004839">
    <property type="entry name" value="Aminotransferase_I/II_large"/>
</dbReference>
<protein>
    <recommendedName>
        <fullName evidence="7">Aminotransferase</fullName>
        <ecNumber evidence="7">2.6.1.-</ecNumber>
    </recommendedName>
</protein>
<dbReference type="GO" id="GO:0030170">
    <property type="term" value="F:pyridoxal phosphate binding"/>
    <property type="evidence" value="ECO:0007669"/>
    <property type="project" value="InterPro"/>
</dbReference>
<keyword evidence="10" id="KW-1185">Reference proteome</keyword>
<evidence type="ECO:0000259" key="8">
    <source>
        <dbReference type="Pfam" id="PF00155"/>
    </source>
</evidence>
<reference evidence="9 10" key="1">
    <citation type="submission" date="2017-11" db="EMBL/GenBank/DDBJ databases">
        <title>Isolation and Characterization of Methanofollis Species from Methane Seep Offshore SW Taiwan.</title>
        <authorList>
            <person name="Teng N.-H."/>
            <person name="Lai M.-C."/>
            <person name="Chen S.-C."/>
        </authorList>
    </citation>
    <scope>NUCLEOTIDE SEQUENCE [LARGE SCALE GENOMIC DNA]</scope>
    <source>
        <strain evidence="9 10">FWC-SCC2</strain>
    </source>
</reference>
<dbReference type="SUPFAM" id="SSF53383">
    <property type="entry name" value="PLP-dependent transferases"/>
    <property type="match status" value="1"/>
</dbReference>
<evidence type="ECO:0000256" key="1">
    <source>
        <dbReference type="ARBA" id="ARBA00001933"/>
    </source>
</evidence>
<evidence type="ECO:0000313" key="9">
    <source>
        <dbReference type="EMBL" id="TAJ44795.1"/>
    </source>
</evidence>
<evidence type="ECO:0000256" key="6">
    <source>
        <dbReference type="ARBA" id="ARBA00022898"/>
    </source>
</evidence>
<dbReference type="Gene3D" id="3.40.640.10">
    <property type="entry name" value="Type I PLP-dependent aspartate aminotransferase-like (Major domain)"/>
    <property type="match status" value="1"/>
</dbReference>
<dbReference type="EMBL" id="PGCL01000002">
    <property type="protein sequence ID" value="TAJ44795.1"/>
    <property type="molecule type" value="Genomic_DNA"/>
</dbReference>
<evidence type="ECO:0000256" key="5">
    <source>
        <dbReference type="ARBA" id="ARBA00022679"/>
    </source>
</evidence>
<dbReference type="Proteomes" id="UP000292580">
    <property type="component" value="Unassembled WGS sequence"/>
</dbReference>
<accession>A0A483CQ33</accession>
<comment type="subunit">
    <text evidence="3">Homodimer.</text>
</comment>
<dbReference type="GO" id="GO:0008483">
    <property type="term" value="F:transaminase activity"/>
    <property type="evidence" value="ECO:0007669"/>
    <property type="project" value="UniProtKB-KW"/>
</dbReference>
<feature type="domain" description="Aminotransferase class I/classII large" evidence="8">
    <location>
        <begin position="55"/>
        <end position="401"/>
    </location>
</feature>
<dbReference type="EC" id="2.6.1.-" evidence="7"/>
<dbReference type="InterPro" id="IPR015421">
    <property type="entry name" value="PyrdxlP-dep_Trfase_major"/>
</dbReference>
<dbReference type="InterPro" id="IPR050596">
    <property type="entry name" value="AspAT/PAT-like"/>
</dbReference>
<name>A0A483CQ33_9EURY</name>
<dbReference type="InterPro" id="IPR015424">
    <property type="entry name" value="PyrdxlP-dep_Trfase"/>
</dbReference>
<comment type="cofactor">
    <cofactor evidence="1 7">
        <name>pyridoxal 5'-phosphate</name>
        <dbReference type="ChEBI" id="CHEBI:597326"/>
    </cofactor>
</comment>
<evidence type="ECO:0000256" key="7">
    <source>
        <dbReference type="RuleBase" id="RU000481"/>
    </source>
</evidence>
<keyword evidence="6" id="KW-0663">Pyridoxal phosphate</keyword>
<dbReference type="PANTHER" id="PTHR46383">
    <property type="entry name" value="ASPARTATE AMINOTRANSFERASE"/>
    <property type="match status" value="1"/>
</dbReference>
<dbReference type="CDD" id="cd00609">
    <property type="entry name" value="AAT_like"/>
    <property type="match status" value="1"/>
</dbReference>
<sequence>MGGLKGTVAMKQVQVLRTDPHMGAITMPENLRVGLMINRQREACSRIGCDARFYNFAFGQSPFPVPPPMVRALTSGAVRGEYTDAAGIPELREAISNFYGRHFAISTGPERVVVGNGTKELMFMLFSMLDATVIIPSPSWVGYAPILRLLGKSYVSLALERERGYRIDPRDLAALLAKNPDRRHLLVLNNPNNPTGALYSQRELEEIAEVCRTYGCLVLADEIYALTTYAFEHFVSMGVMYPEGTFVTGGLSKDRSAAGYRLGTCILPADAPDELLDDLTKVAATIRTSVAAPVQHAAVTAYSPSVEIEEYMRNIRSIHSIMCRYLSRATAMIKGVGATQPEGGFYFLADFNALRDRLESAGIAGADDLSAAMLAHPHHIATVGGEAIMLPQENLSLRIACVDYDGAAALEHYRSDPPRSSLDEVAFVNDAAPRMVDGITAIRRFVEGVKKR</sequence>